<sequence>MKNKQLKPTLQFFKPSFPKSNNQNWEFEFTSKGFAFNSRIKLITPPQTTRFPGSTRNPSSNQAPIPRSEIAHQLAQNGVLFRRPRTLHSVAGLLSPTATAATNNSGVAVIGSIMVFNGGGGGGDVMLGSSWEVVNLGVFVFIHLKLGLLNPNQSYIDPSLHGLPVLLVATDLSLPTHRHRPPTIMFSFKSVLFIVKMACNCNDDLSFEVSDSSEYMPDSLSVDLLSNQDGNEVSLDVEFNMDEGVDIVEEQVIQKGCNIQYTPRLHEGYKNHCQLKQCLTNFSVTNGYQVEYKKNYLLDMKVVRKIGNILLDYGHLGCEKRDHFKLKTSILTTYLVETIVSDP</sequence>
<dbReference type="AlphaFoldDB" id="A0AA38T6P3"/>
<dbReference type="EMBL" id="JARYMX010000006">
    <property type="protein sequence ID" value="KAJ9545303.1"/>
    <property type="molecule type" value="Genomic_DNA"/>
</dbReference>
<protein>
    <submittedName>
        <fullName evidence="1">Uncharacterized protein</fullName>
    </submittedName>
</protein>
<keyword evidence="2" id="KW-1185">Reference proteome</keyword>
<name>A0AA38T6P3_9ASTR</name>
<proteinExistence type="predicted"/>
<comment type="caution">
    <text evidence="1">The sequence shown here is derived from an EMBL/GenBank/DDBJ whole genome shotgun (WGS) entry which is preliminary data.</text>
</comment>
<gene>
    <name evidence="1" type="ORF">OSB04_025010</name>
</gene>
<accession>A0AA38T6P3</accession>
<evidence type="ECO:0000313" key="1">
    <source>
        <dbReference type="EMBL" id="KAJ9545303.1"/>
    </source>
</evidence>
<reference evidence="1" key="1">
    <citation type="submission" date="2023-03" db="EMBL/GenBank/DDBJ databases">
        <title>Chromosome-scale reference genome and RAD-based genetic map of yellow starthistle (Centaurea solstitialis) reveal putative structural variation and QTLs associated with invader traits.</title>
        <authorList>
            <person name="Reatini B."/>
            <person name="Cang F.A."/>
            <person name="Jiang Q."/>
            <person name="Mckibben M.T.W."/>
            <person name="Barker M.S."/>
            <person name="Rieseberg L.H."/>
            <person name="Dlugosch K.M."/>
        </authorList>
    </citation>
    <scope>NUCLEOTIDE SEQUENCE</scope>
    <source>
        <strain evidence="1">CAN-66</strain>
        <tissue evidence="1">Leaf</tissue>
    </source>
</reference>
<evidence type="ECO:0000313" key="2">
    <source>
        <dbReference type="Proteomes" id="UP001172457"/>
    </source>
</evidence>
<organism evidence="1 2">
    <name type="scientific">Centaurea solstitialis</name>
    <name type="common">yellow star-thistle</name>
    <dbReference type="NCBI Taxonomy" id="347529"/>
    <lineage>
        <taxon>Eukaryota</taxon>
        <taxon>Viridiplantae</taxon>
        <taxon>Streptophyta</taxon>
        <taxon>Embryophyta</taxon>
        <taxon>Tracheophyta</taxon>
        <taxon>Spermatophyta</taxon>
        <taxon>Magnoliopsida</taxon>
        <taxon>eudicotyledons</taxon>
        <taxon>Gunneridae</taxon>
        <taxon>Pentapetalae</taxon>
        <taxon>asterids</taxon>
        <taxon>campanulids</taxon>
        <taxon>Asterales</taxon>
        <taxon>Asteraceae</taxon>
        <taxon>Carduoideae</taxon>
        <taxon>Cardueae</taxon>
        <taxon>Centaureinae</taxon>
        <taxon>Centaurea</taxon>
    </lineage>
</organism>
<dbReference type="Proteomes" id="UP001172457">
    <property type="component" value="Chromosome 6"/>
</dbReference>